<dbReference type="RefSeq" id="XP_021092525.1">
    <property type="nucleotide sequence ID" value="XM_021236866.1"/>
</dbReference>
<protein>
    <submittedName>
        <fullName evidence="3 4">Uncharacterized protein LOC106007628</fullName>
    </submittedName>
</protein>
<gene>
    <name evidence="3 4" type="primary">LOC106007628</name>
</gene>
<evidence type="ECO:0000256" key="1">
    <source>
        <dbReference type="SAM" id="MobiDB-lite"/>
    </source>
</evidence>
<dbReference type="AlphaFoldDB" id="A0AAX6R9F1"/>
<proteinExistence type="predicted"/>
<dbReference type="Proteomes" id="UP000694906">
    <property type="component" value="Unplaced"/>
</dbReference>
<evidence type="ECO:0000313" key="2">
    <source>
        <dbReference type="Proteomes" id="UP000694906"/>
    </source>
</evidence>
<accession>A0AAX6R9F1</accession>
<reference evidence="3 4" key="1">
    <citation type="submission" date="2025-04" db="UniProtKB">
        <authorList>
            <consortium name="RefSeq"/>
        </authorList>
    </citation>
    <scope>IDENTIFICATION</scope>
</reference>
<dbReference type="RefSeq" id="XP_021092524.1">
    <property type="nucleotide sequence ID" value="XM_021236865.1"/>
</dbReference>
<name>A0AAX6R9F1_HETGA</name>
<feature type="region of interest" description="Disordered" evidence="1">
    <location>
        <begin position="181"/>
        <end position="202"/>
    </location>
</feature>
<dbReference type="GeneID" id="106007628"/>
<sequence length="285" mass="31194">MDLPADVFFHLRRGKERAVFLSLLLCPPCALCSPYLLQRAFKKSEPKRFTFYSPAKIHYLRTNIFKNQAERGWFRLPRLISASVGTEIILPSCLPPPPRSRAVPCSWAACCDLGPCTGDPEEAAPERNEDEGKRAMWTPLHQDARNSPTLGGGHKAGLARPPLCCPTLACLPSRGLPSLPRQGGHLHSPLPPGTHRAPAPSSARPLPAFVWCGTPARRPCEPPAPRGGGGTFQCLAAAPSRFVIRQKAADCCNRYFSLKKLRSNLGELFSMNTFTPERSLFSAST</sequence>
<evidence type="ECO:0000313" key="4">
    <source>
        <dbReference type="RefSeq" id="XP_021092525.1"/>
    </source>
</evidence>
<keyword evidence="2" id="KW-1185">Reference proteome</keyword>
<evidence type="ECO:0000313" key="3">
    <source>
        <dbReference type="RefSeq" id="XP_021092524.1"/>
    </source>
</evidence>
<organism evidence="2 4">
    <name type="scientific">Heterocephalus glaber</name>
    <name type="common">Naked mole rat</name>
    <dbReference type="NCBI Taxonomy" id="10181"/>
    <lineage>
        <taxon>Eukaryota</taxon>
        <taxon>Metazoa</taxon>
        <taxon>Chordata</taxon>
        <taxon>Craniata</taxon>
        <taxon>Vertebrata</taxon>
        <taxon>Euteleostomi</taxon>
        <taxon>Mammalia</taxon>
        <taxon>Eutheria</taxon>
        <taxon>Euarchontoglires</taxon>
        <taxon>Glires</taxon>
        <taxon>Rodentia</taxon>
        <taxon>Hystricomorpha</taxon>
        <taxon>Bathyergidae</taxon>
        <taxon>Heterocephalus</taxon>
    </lineage>
</organism>